<dbReference type="InterPro" id="IPR036390">
    <property type="entry name" value="WH_DNA-bd_sf"/>
</dbReference>
<dbReference type="OrthoDB" id="73067at2"/>
<name>F0RPS8_DEIPM</name>
<accession>F0RPS8</accession>
<dbReference type="Pfam" id="PF12802">
    <property type="entry name" value="MarR_2"/>
    <property type="match status" value="1"/>
</dbReference>
<reference evidence="3 4" key="1">
    <citation type="submission" date="2011-02" db="EMBL/GenBank/DDBJ databases">
        <title>The complete sequence of plasmid1 of Deinococcus proteolyticus DSM 20540.</title>
        <authorList>
            <consortium name="US DOE Joint Genome Institute (JGI-PGF)"/>
            <person name="Lucas S."/>
            <person name="Copeland A."/>
            <person name="Lapidus A."/>
            <person name="Bruce D."/>
            <person name="Goodwin L."/>
            <person name="Pitluck S."/>
            <person name="Kyrpides N."/>
            <person name="Mavromatis K."/>
            <person name="Pagani I."/>
            <person name="Ivanova N."/>
            <person name="Ovchinnikova G."/>
            <person name="Zeytun A."/>
            <person name="Detter J.C."/>
            <person name="Han C."/>
            <person name="Land M."/>
            <person name="Hauser L."/>
            <person name="Markowitz V."/>
            <person name="Cheng J.-F."/>
            <person name="Hugenholtz P."/>
            <person name="Woyke T."/>
            <person name="Wu D."/>
            <person name="Pukall R."/>
            <person name="Steenblock K."/>
            <person name="Brambilla E."/>
            <person name="Klenk H.-P."/>
            <person name="Eisen J.A."/>
        </authorList>
    </citation>
    <scope>NUCLEOTIDE SEQUENCE [LARGE SCALE GENOMIC DNA]</scope>
    <source>
        <strain evidence="4">ATCC 35074 / DSM 20540 / JCM 6276 / NBRC 101906 / NCIMB 13154 / VKM Ac-1939 / CCM 2703 / MRP</strain>
        <plasmid evidence="4">Plasmid pDEIPR01</plasmid>
    </source>
</reference>
<keyword evidence="4" id="KW-1185">Reference proteome</keyword>
<dbReference type="KEGG" id="dpt:Deipr_2258"/>
<dbReference type="InterPro" id="IPR000835">
    <property type="entry name" value="HTH_MarR-typ"/>
</dbReference>
<dbReference type="GO" id="GO:0003700">
    <property type="term" value="F:DNA-binding transcription factor activity"/>
    <property type="evidence" value="ECO:0007669"/>
    <property type="project" value="InterPro"/>
</dbReference>
<feature type="region of interest" description="Disordered" evidence="1">
    <location>
        <begin position="47"/>
        <end position="71"/>
    </location>
</feature>
<dbReference type="RefSeq" id="WP_013623116.1">
    <property type="nucleotide sequence ID" value="NC_015169.1"/>
</dbReference>
<protein>
    <recommendedName>
        <fullName evidence="2">HTH marR-type domain-containing protein</fullName>
    </recommendedName>
</protein>
<dbReference type="EMBL" id="CP002537">
    <property type="protein sequence ID" value="ADY27384.1"/>
    <property type="molecule type" value="Genomic_DNA"/>
</dbReference>
<organism evidence="3 4">
    <name type="scientific">Deinococcus proteolyticus (strain ATCC 35074 / DSM 20540 / JCM 6276 / NBRC 101906 / NCIMB 13154 / VKM Ac-1939 / CCM 2703 / MRP)</name>
    <dbReference type="NCBI Taxonomy" id="693977"/>
    <lineage>
        <taxon>Bacteria</taxon>
        <taxon>Thermotogati</taxon>
        <taxon>Deinococcota</taxon>
        <taxon>Deinococci</taxon>
        <taxon>Deinococcales</taxon>
        <taxon>Deinococcaceae</taxon>
        <taxon>Deinococcus</taxon>
    </lineage>
</organism>
<evidence type="ECO:0000259" key="2">
    <source>
        <dbReference type="Pfam" id="PF12802"/>
    </source>
</evidence>
<dbReference type="SUPFAM" id="SSF46785">
    <property type="entry name" value="Winged helix' DNA-binding domain"/>
    <property type="match status" value="1"/>
</dbReference>
<feature type="domain" description="HTH marR-type" evidence="2">
    <location>
        <begin position="5"/>
        <end position="50"/>
    </location>
</feature>
<sequence length="71" mass="7398">MTSSAATQVLEFLTREGPKAHSADELAALLNLDGETVQAALQELHAQGSAAPEEVSGYGGSETVWRASQVN</sequence>
<evidence type="ECO:0000256" key="1">
    <source>
        <dbReference type="SAM" id="MobiDB-lite"/>
    </source>
</evidence>
<dbReference type="Proteomes" id="UP000007718">
    <property type="component" value="Plasmid pDEIPR01"/>
</dbReference>
<dbReference type="AlphaFoldDB" id="F0RPS8"/>
<keyword evidence="3" id="KW-0614">Plasmid</keyword>
<evidence type="ECO:0000313" key="3">
    <source>
        <dbReference type="EMBL" id="ADY27384.1"/>
    </source>
</evidence>
<gene>
    <name evidence="3" type="ordered locus">Deipr_2258</name>
</gene>
<evidence type="ECO:0000313" key="4">
    <source>
        <dbReference type="Proteomes" id="UP000007718"/>
    </source>
</evidence>
<geneLocation type="plasmid" evidence="3 4">
    <name>pDEIPR01</name>
</geneLocation>
<dbReference type="HOGENOM" id="CLU_2733363_0_0_0"/>
<proteinExistence type="predicted"/>